<feature type="transmembrane region" description="Helical" evidence="7">
    <location>
        <begin position="156"/>
        <end position="177"/>
    </location>
</feature>
<keyword evidence="4 7" id="KW-0812">Transmembrane</keyword>
<feature type="transmembrane region" description="Helical" evidence="7">
    <location>
        <begin position="397"/>
        <end position="417"/>
    </location>
</feature>
<dbReference type="PANTHER" id="PTHR30250">
    <property type="entry name" value="PST FAMILY PREDICTED COLANIC ACID TRANSPORTER"/>
    <property type="match status" value="1"/>
</dbReference>
<dbReference type="Pfam" id="PF13440">
    <property type="entry name" value="Polysacc_synt_3"/>
    <property type="match status" value="1"/>
</dbReference>
<feature type="transmembrane region" description="Helical" evidence="7">
    <location>
        <begin position="127"/>
        <end position="144"/>
    </location>
</feature>
<evidence type="ECO:0000256" key="3">
    <source>
        <dbReference type="ARBA" id="ARBA00022475"/>
    </source>
</evidence>
<feature type="transmembrane region" description="Helical" evidence="7">
    <location>
        <begin position="299"/>
        <end position="320"/>
    </location>
</feature>
<feature type="transmembrane region" description="Helical" evidence="7">
    <location>
        <begin position="57"/>
        <end position="83"/>
    </location>
</feature>
<dbReference type="GO" id="GO:0005886">
    <property type="term" value="C:plasma membrane"/>
    <property type="evidence" value="ECO:0007669"/>
    <property type="project" value="UniProtKB-SubCell"/>
</dbReference>
<dbReference type="NCBIfam" id="NF007773">
    <property type="entry name" value="PRK10459.1"/>
    <property type="match status" value="1"/>
</dbReference>
<evidence type="ECO:0000313" key="9">
    <source>
        <dbReference type="Proteomes" id="UP000076023"/>
    </source>
</evidence>
<accession>A0A146GBZ1</accession>
<gene>
    <name evidence="8" type="ORF">TSACC_23335</name>
</gene>
<feature type="transmembrane region" description="Helical" evidence="7">
    <location>
        <begin position="429"/>
        <end position="451"/>
    </location>
</feature>
<name>A0A146GBZ1_TERSA</name>
<dbReference type="CDD" id="cd13127">
    <property type="entry name" value="MATE_tuaB_like"/>
    <property type="match status" value="1"/>
</dbReference>
<dbReference type="EMBL" id="BDCO01000002">
    <property type="protein sequence ID" value="GAT34901.1"/>
    <property type="molecule type" value="Genomic_DNA"/>
</dbReference>
<dbReference type="OrthoDB" id="9770347at2"/>
<dbReference type="AlphaFoldDB" id="A0A146GBZ1"/>
<feature type="transmembrane region" description="Helical" evidence="7">
    <location>
        <begin position="340"/>
        <end position="363"/>
    </location>
</feature>
<dbReference type="RefSeq" id="WP_075080493.1">
    <property type="nucleotide sequence ID" value="NZ_BDCO01000002.1"/>
</dbReference>
<evidence type="ECO:0000313" key="8">
    <source>
        <dbReference type="EMBL" id="GAT34901.1"/>
    </source>
</evidence>
<sequence>MASLAPSDEVAPKIGLKDIKVQSVRGGTLTFLDSMVALGLSTVQTIVLARLLTPGDFGLVAIATAITAFAGTFSDFGLSAAIIQREHITHGQVTSLFWVNSGIGLGVSVLTALAGFPVAWFYHRSELQPILLTLSLTFLLAGMSSQHRALLRRQMLFFRLTWINITANVVAVASAIGSALMGAGFWSLVIGTLVNNMISSTLLILGSGWMPGHPFPWVNVRDLMKFGAHLAGFNVVNYFARNLDSLLIGKFYGSHALGLYSRAYQLLMLPISRIRDPLNAAAMPGLSRLQGQPEPFRQYYRRISAVLAMVTMPLVALLAVSSEHVVNVLLGPNWSETATIFQWMAIAGFIQPVASLRGLVLVASGQTRLYFRWGLINAVCCALAFLIGIPWGAVGVASAYAVQNYLILYPSMALLFGNTEVRIADFHHAVWRPAVASFILIGAAWISGQWLKGQPHIVILIAQAVSGGVAYLFAFCLLPGGRKELASLLGNLSSSFLKK</sequence>
<dbReference type="PANTHER" id="PTHR30250:SF10">
    <property type="entry name" value="LIPOPOLYSACCHARIDE BIOSYNTHESIS PROTEIN WZXC"/>
    <property type="match status" value="1"/>
</dbReference>
<evidence type="ECO:0000256" key="1">
    <source>
        <dbReference type="ARBA" id="ARBA00004651"/>
    </source>
</evidence>
<evidence type="ECO:0000256" key="4">
    <source>
        <dbReference type="ARBA" id="ARBA00022692"/>
    </source>
</evidence>
<keyword evidence="3" id="KW-1003">Cell membrane</keyword>
<keyword evidence="9" id="KW-1185">Reference proteome</keyword>
<keyword evidence="6 7" id="KW-0472">Membrane</keyword>
<comment type="caution">
    <text evidence="8">The sequence shown here is derived from an EMBL/GenBank/DDBJ whole genome shotgun (WGS) entry which is preliminary data.</text>
</comment>
<dbReference type="FunCoup" id="A0A146GBZ1">
    <property type="interactions" value="123"/>
</dbReference>
<evidence type="ECO:0000256" key="7">
    <source>
        <dbReference type="SAM" id="Phobius"/>
    </source>
</evidence>
<feature type="transmembrane region" description="Helical" evidence="7">
    <location>
        <begin position="457"/>
        <end position="478"/>
    </location>
</feature>
<dbReference type="InParanoid" id="A0A146GBZ1"/>
<reference evidence="9" key="1">
    <citation type="journal article" date="2017" name="Genome Announc.">
        <title>Draft Genome Sequence of Terrimicrobium sacchariphilum NM-5T, a Facultative Anaerobic Soil Bacterium of the Class Spartobacteria.</title>
        <authorList>
            <person name="Qiu Y.L."/>
            <person name="Tourlousse D.M."/>
            <person name="Matsuura N."/>
            <person name="Ohashi A."/>
            <person name="Sekiguchi Y."/>
        </authorList>
    </citation>
    <scope>NUCLEOTIDE SEQUENCE [LARGE SCALE GENOMIC DNA]</scope>
    <source>
        <strain evidence="9">NM-5</strain>
    </source>
</reference>
<dbReference type="InterPro" id="IPR050833">
    <property type="entry name" value="Poly_Biosynth_Transport"/>
</dbReference>
<comment type="subcellular location">
    <subcellularLocation>
        <location evidence="1">Cell membrane</location>
        <topology evidence="1">Multi-pass membrane protein</topology>
    </subcellularLocation>
</comment>
<dbReference type="STRING" id="690879.TSACC_23335"/>
<feature type="transmembrane region" description="Helical" evidence="7">
    <location>
        <begin position="183"/>
        <end position="205"/>
    </location>
</feature>
<organism evidence="8 9">
    <name type="scientific">Terrimicrobium sacchariphilum</name>
    <dbReference type="NCBI Taxonomy" id="690879"/>
    <lineage>
        <taxon>Bacteria</taxon>
        <taxon>Pseudomonadati</taxon>
        <taxon>Verrucomicrobiota</taxon>
        <taxon>Terrimicrobiia</taxon>
        <taxon>Terrimicrobiales</taxon>
        <taxon>Terrimicrobiaceae</taxon>
        <taxon>Terrimicrobium</taxon>
    </lineage>
</organism>
<evidence type="ECO:0000256" key="2">
    <source>
        <dbReference type="ARBA" id="ARBA00007430"/>
    </source>
</evidence>
<evidence type="ECO:0000256" key="6">
    <source>
        <dbReference type="ARBA" id="ARBA00023136"/>
    </source>
</evidence>
<comment type="similarity">
    <text evidence="2">Belongs to the polysaccharide synthase family.</text>
</comment>
<keyword evidence="5 7" id="KW-1133">Transmembrane helix</keyword>
<evidence type="ECO:0000256" key="5">
    <source>
        <dbReference type="ARBA" id="ARBA00022989"/>
    </source>
</evidence>
<feature type="transmembrane region" description="Helical" evidence="7">
    <location>
        <begin position="95"/>
        <end position="121"/>
    </location>
</feature>
<feature type="transmembrane region" description="Helical" evidence="7">
    <location>
        <begin position="370"/>
        <end position="391"/>
    </location>
</feature>
<proteinExistence type="inferred from homology"/>
<protein>
    <submittedName>
        <fullName evidence="8">Polysaccharide transporter, PST family</fullName>
    </submittedName>
</protein>
<dbReference type="Proteomes" id="UP000076023">
    <property type="component" value="Unassembled WGS sequence"/>
</dbReference>